<keyword evidence="3" id="KW-1003">Cell membrane</keyword>
<comment type="similarity">
    <text evidence="7">Belongs to the binding-protein-dependent transport system permease family.</text>
</comment>
<evidence type="ECO:0000256" key="4">
    <source>
        <dbReference type="ARBA" id="ARBA00022692"/>
    </source>
</evidence>
<dbReference type="GO" id="GO:0071916">
    <property type="term" value="F:dipeptide transmembrane transporter activity"/>
    <property type="evidence" value="ECO:0007669"/>
    <property type="project" value="TreeGrafter"/>
</dbReference>
<keyword evidence="11" id="KW-1185">Reference proteome</keyword>
<protein>
    <submittedName>
        <fullName evidence="10">Peptide/nickel transport system permease protein</fullName>
    </submittedName>
</protein>
<dbReference type="CDD" id="cd06261">
    <property type="entry name" value="TM_PBP2"/>
    <property type="match status" value="1"/>
</dbReference>
<dbReference type="InterPro" id="IPR035906">
    <property type="entry name" value="MetI-like_sf"/>
</dbReference>
<keyword evidence="5 7" id="KW-1133">Transmembrane helix</keyword>
<feature type="transmembrane region" description="Helical" evidence="7">
    <location>
        <begin position="265"/>
        <end position="289"/>
    </location>
</feature>
<evidence type="ECO:0000256" key="8">
    <source>
        <dbReference type="SAM" id="MobiDB-lite"/>
    </source>
</evidence>
<keyword evidence="2 7" id="KW-0813">Transport</keyword>
<feature type="domain" description="ABC transmembrane type-1" evidence="9">
    <location>
        <begin position="96"/>
        <end position="285"/>
    </location>
</feature>
<evidence type="ECO:0000313" key="10">
    <source>
        <dbReference type="EMBL" id="SDH03566.1"/>
    </source>
</evidence>
<keyword evidence="6 7" id="KW-0472">Membrane</keyword>
<evidence type="ECO:0000256" key="3">
    <source>
        <dbReference type="ARBA" id="ARBA00022475"/>
    </source>
</evidence>
<evidence type="ECO:0000256" key="7">
    <source>
        <dbReference type="RuleBase" id="RU363032"/>
    </source>
</evidence>
<dbReference type="InterPro" id="IPR050366">
    <property type="entry name" value="BP-dependent_transpt_permease"/>
</dbReference>
<dbReference type="AlphaFoldDB" id="A0A1G7Z4Y9"/>
<dbReference type="STRING" id="504805.SAMN05421505_110189"/>
<dbReference type="Proteomes" id="UP000198923">
    <property type="component" value="Unassembled WGS sequence"/>
</dbReference>
<dbReference type="RefSeq" id="WP_218125830.1">
    <property type="nucleotide sequence ID" value="NZ_FNCN01000010.1"/>
</dbReference>
<evidence type="ECO:0000313" key="11">
    <source>
        <dbReference type="Proteomes" id="UP000198923"/>
    </source>
</evidence>
<dbReference type="SUPFAM" id="SSF161098">
    <property type="entry name" value="MetI-like"/>
    <property type="match status" value="1"/>
</dbReference>
<dbReference type="Pfam" id="PF12911">
    <property type="entry name" value="OppC_N"/>
    <property type="match status" value="1"/>
</dbReference>
<name>A0A1G7Z4Y9_9ACTN</name>
<dbReference type="PANTHER" id="PTHR43386">
    <property type="entry name" value="OLIGOPEPTIDE TRANSPORT SYSTEM PERMEASE PROTEIN APPC"/>
    <property type="match status" value="1"/>
</dbReference>
<dbReference type="PROSITE" id="PS50928">
    <property type="entry name" value="ABC_TM1"/>
    <property type="match status" value="1"/>
</dbReference>
<sequence length="298" mass="30868">MTSLQMPQTAIRPPQPASPGATPRGVLARLRRRRDARVGLAVLALTTIAIYLGPLLVPYDPQATDWARLLAPPSLEHPLGTDQYGRDQLARILDGGRRSVEAALLVLALSLAAGLAVGCLAGMLGGMVDVVAMRAVDITLALPGLVLTLALLGMLGPGFGNLLIALVLTTWPPYARLARAYVLAGRDRPDVLAARLAGAGRMRAATSHLLPGAVTRVVAVGALDVGQTIVAITGMSYLGLGVQPPAAEWGAMLSDSRTHMADAPWLLLGPGAAIVLVILAVTLLGEAAAEAADPRRAR</sequence>
<feature type="transmembrane region" description="Helical" evidence="7">
    <location>
        <begin position="38"/>
        <end position="57"/>
    </location>
</feature>
<comment type="subcellular location">
    <subcellularLocation>
        <location evidence="1 7">Cell membrane</location>
        <topology evidence="1 7">Multi-pass membrane protein</topology>
    </subcellularLocation>
</comment>
<feature type="region of interest" description="Disordered" evidence="8">
    <location>
        <begin position="1"/>
        <end position="23"/>
    </location>
</feature>
<dbReference type="GO" id="GO:0005886">
    <property type="term" value="C:plasma membrane"/>
    <property type="evidence" value="ECO:0007669"/>
    <property type="project" value="UniProtKB-SubCell"/>
</dbReference>
<keyword evidence="4 7" id="KW-0812">Transmembrane</keyword>
<evidence type="ECO:0000256" key="1">
    <source>
        <dbReference type="ARBA" id="ARBA00004651"/>
    </source>
</evidence>
<dbReference type="InterPro" id="IPR025966">
    <property type="entry name" value="OppC_N"/>
</dbReference>
<accession>A0A1G7Z4Y9</accession>
<evidence type="ECO:0000256" key="6">
    <source>
        <dbReference type="ARBA" id="ARBA00023136"/>
    </source>
</evidence>
<dbReference type="Gene3D" id="1.10.3720.10">
    <property type="entry name" value="MetI-like"/>
    <property type="match status" value="1"/>
</dbReference>
<proteinExistence type="inferred from homology"/>
<evidence type="ECO:0000256" key="5">
    <source>
        <dbReference type="ARBA" id="ARBA00022989"/>
    </source>
</evidence>
<evidence type="ECO:0000256" key="2">
    <source>
        <dbReference type="ARBA" id="ARBA00022448"/>
    </source>
</evidence>
<feature type="transmembrane region" description="Helical" evidence="7">
    <location>
        <begin position="140"/>
        <end position="168"/>
    </location>
</feature>
<evidence type="ECO:0000259" key="9">
    <source>
        <dbReference type="PROSITE" id="PS50928"/>
    </source>
</evidence>
<reference evidence="10 11" key="1">
    <citation type="submission" date="2016-10" db="EMBL/GenBank/DDBJ databases">
        <authorList>
            <person name="de Groot N.N."/>
        </authorList>
    </citation>
    <scope>NUCLEOTIDE SEQUENCE [LARGE SCALE GENOMIC DNA]</scope>
    <source>
        <strain evidence="10 11">CPCC 201354</strain>
    </source>
</reference>
<dbReference type="PANTHER" id="PTHR43386:SF1">
    <property type="entry name" value="D,D-DIPEPTIDE TRANSPORT SYSTEM PERMEASE PROTEIN DDPC-RELATED"/>
    <property type="match status" value="1"/>
</dbReference>
<organism evidence="10 11">
    <name type="scientific">Sinosporangium album</name>
    <dbReference type="NCBI Taxonomy" id="504805"/>
    <lineage>
        <taxon>Bacteria</taxon>
        <taxon>Bacillati</taxon>
        <taxon>Actinomycetota</taxon>
        <taxon>Actinomycetes</taxon>
        <taxon>Streptosporangiales</taxon>
        <taxon>Streptosporangiaceae</taxon>
        <taxon>Sinosporangium</taxon>
    </lineage>
</organism>
<dbReference type="InterPro" id="IPR000515">
    <property type="entry name" value="MetI-like"/>
</dbReference>
<feature type="transmembrane region" description="Helical" evidence="7">
    <location>
        <begin position="102"/>
        <end position="128"/>
    </location>
</feature>
<gene>
    <name evidence="10" type="ORF">SAMN05421505_110189</name>
</gene>
<dbReference type="EMBL" id="FNCN01000010">
    <property type="protein sequence ID" value="SDH03566.1"/>
    <property type="molecule type" value="Genomic_DNA"/>
</dbReference>
<dbReference type="Pfam" id="PF00528">
    <property type="entry name" value="BPD_transp_1"/>
    <property type="match status" value="1"/>
</dbReference>